<dbReference type="PANTHER" id="PTHR46112">
    <property type="entry name" value="AMINOPEPTIDASE"/>
    <property type="match status" value="1"/>
</dbReference>
<dbReference type="Proteomes" id="UP001277561">
    <property type="component" value="Unassembled WGS sequence"/>
</dbReference>
<feature type="domain" description="Peptidase M24" evidence="1">
    <location>
        <begin position="162"/>
        <end position="367"/>
    </location>
</feature>
<evidence type="ECO:0000313" key="3">
    <source>
        <dbReference type="EMBL" id="MDX8331048.1"/>
    </source>
</evidence>
<dbReference type="InterPro" id="IPR036005">
    <property type="entry name" value="Creatinase/aminopeptidase-like"/>
</dbReference>
<dbReference type="InterPro" id="IPR000587">
    <property type="entry name" value="Creatinase_N"/>
</dbReference>
<protein>
    <submittedName>
        <fullName evidence="3">Xaa-Pro peptidase family protein</fullName>
    </submittedName>
</protein>
<dbReference type="Gene3D" id="3.90.230.10">
    <property type="entry name" value="Creatinase/methionine aminopeptidase superfamily"/>
    <property type="match status" value="1"/>
</dbReference>
<feature type="domain" description="Creatinase N-terminal" evidence="2">
    <location>
        <begin position="25"/>
        <end position="153"/>
    </location>
</feature>
<proteinExistence type="predicted"/>
<evidence type="ECO:0000313" key="4">
    <source>
        <dbReference type="Proteomes" id="UP001277561"/>
    </source>
</evidence>
<dbReference type="PANTHER" id="PTHR46112:SF3">
    <property type="entry name" value="AMINOPEPTIDASE YPDF"/>
    <property type="match status" value="1"/>
</dbReference>
<dbReference type="EMBL" id="JAVRAD010000008">
    <property type="protein sequence ID" value="MDX8331048.1"/>
    <property type="molecule type" value="Genomic_DNA"/>
</dbReference>
<dbReference type="InterPro" id="IPR029149">
    <property type="entry name" value="Creatin/AminoP/Spt16_N"/>
</dbReference>
<evidence type="ECO:0000259" key="2">
    <source>
        <dbReference type="Pfam" id="PF01321"/>
    </source>
</evidence>
<reference evidence="3" key="1">
    <citation type="journal article" date="2023" name="Phytobiomes J">
        <title>Deciphering the key players within the bacterial microbiota associated with aerial crown gall tumors on rhododendron: Insights into the gallobiome.</title>
        <authorList>
            <person name="Kuzmanovic N."/>
            <person name="Nesme J."/>
            <person name="Wolf J."/>
            <person name="Neumann-Schaal M."/>
            <person name="Petersen J."/>
            <person name="Fernandez-Gnecco G."/>
            <person name="Sproeer C."/>
            <person name="Bunk B."/>
            <person name="Overmann J."/>
            <person name="Sorensen S.J."/>
            <person name="Idczak E."/>
            <person name="Smalla K."/>
        </authorList>
    </citation>
    <scope>NUCLEOTIDE SEQUENCE [LARGE SCALE GENOMIC DNA]</scope>
    <source>
        <strain evidence="3">Rho-14.1</strain>
    </source>
</reference>
<dbReference type="InterPro" id="IPR050659">
    <property type="entry name" value="Peptidase_M24B"/>
</dbReference>
<accession>A0ABU4W2H9</accession>
<dbReference type="Pfam" id="PF01321">
    <property type="entry name" value="Creatinase_N"/>
    <property type="match status" value="1"/>
</dbReference>
<sequence length="387" mass="42645">MSTKAPLMFLGTKPAPIGNAERFERLERLRAKMAKQDIAALLLGSTESLRYFTGLVWHQSERLLGAVVTPTDLHYIVPGFEKSRVDTLPHIDGDIHIWQEEQHPATLVGSLVGRQGRVALDEGLPLFIYHSLVRELGQDRLIDGGPLVSGLRIQKSQSEIAIIQYAMDLTLEVHKRAHRLMKPGIRASEVVRYIDEQHLELGGEGGSYFCIVSFGKATSLPHGADGDQTLQDGDVILVDTGTRIDGYHSDITRTYVLENPAADFAQAWAIEREAQQAVFDAAELGAPCSSLDDAARNVLIKHGLGPDYALPGLPHRAGHGLGLEIHEEPYIVRGNSLPLAQGMCFSNEPMLVYPDRFGIRLEDHIYMSSEGANWFTQPAKSPTEPFS</sequence>
<dbReference type="Gene3D" id="3.40.350.10">
    <property type="entry name" value="Creatinase/prolidase N-terminal domain"/>
    <property type="match status" value="1"/>
</dbReference>
<dbReference type="SUPFAM" id="SSF53092">
    <property type="entry name" value="Creatinase/prolidase N-terminal domain"/>
    <property type="match status" value="1"/>
</dbReference>
<dbReference type="GeneID" id="86879687"/>
<dbReference type="SUPFAM" id="SSF55920">
    <property type="entry name" value="Creatinase/aminopeptidase"/>
    <property type="match status" value="1"/>
</dbReference>
<name>A0ABU4W2H9_9HYPH</name>
<gene>
    <name evidence="3" type="ORF">RMS29_17625</name>
</gene>
<evidence type="ECO:0000259" key="1">
    <source>
        <dbReference type="Pfam" id="PF00557"/>
    </source>
</evidence>
<keyword evidence="4" id="KW-1185">Reference proteome</keyword>
<dbReference type="InterPro" id="IPR000994">
    <property type="entry name" value="Pept_M24"/>
</dbReference>
<dbReference type="RefSeq" id="WP_245445385.1">
    <property type="nucleotide sequence ID" value="NZ_JABAIN010000009.1"/>
</dbReference>
<comment type="caution">
    <text evidence="3">The sequence shown here is derived from an EMBL/GenBank/DDBJ whole genome shotgun (WGS) entry which is preliminary data.</text>
</comment>
<dbReference type="Pfam" id="PF00557">
    <property type="entry name" value="Peptidase_M24"/>
    <property type="match status" value="1"/>
</dbReference>
<organism evidence="3 4">
    <name type="scientific">Agrobacterium rosae</name>
    <dbReference type="NCBI Taxonomy" id="1972867"/>
    <lineage>
        <taxon>Bacteria</taxon>
        <taxon>Pseudomonadati</taxon>
        <taxon>Pseudomonadota</taxon>
        <taxon>Alphaproteobacteria</taxon>
        <taxon>Hyphomicrobiales</taxon>
        <taxon>Rhizobiaceae</taxon>
        <taxon>Rhizobium/Agrobacterium group</taxon>
        <taxon>Agrobacterium</taxon>
    </lineage>
</organism>